<reference evidence="1" key="1">
    <citation type="submission" date="2013-07" db="EMBL/GenBank/DDBJ databases">
        <title>Sub-species coevolution in mutualistic symbiosis.</title>
        <authorList>
            <person name="Murfin K."/>
            <person name="Klassen J."/>
            <person name="Lee M."/>
            <person name="Forst S."/>
            <person name="Stock P."/>
            <person name="Goodrich-Blair H."/>
        </authorList>
    </citation>
    <scope>NUCLEOTIDE SEQUENCE [LARGE SCALE GENOMIC DNA]</scope>
    <source>
        <strain evidence="1">Feltiae Moldova</strain>
    </source>
</reference>
<accession>A0A077NMB7</accession>
<dbReference type="Proteomes" id="UP000028487">
    <property type="component" value="Unassembled WGS sequence"/>
</dbReference>
<gene>
    <name evidence="1" type="ORF">XBFM1_1280001</name>
</gene>
<dbReference type="InterPro" id="IPR003458">
    <property type="entry name" value="Phage_T4_Gp38_tail_assem"/>
</dbReference>
<dbReference type="Pfam" id="PF02413">
    <property type="entry name" value="Caudo_TAP"/>
    <property type="match status" value="1"/>
</dbReference>
<dbReference type="PANTHER" id="PTHR34413">
    <property type="entry name" value="PROPHAGE TAIL FIBER ASSEMBLY PROTEIN HOMOLOG TFAE-RELATED-RELATED"/>
    <property type="match status" value="1"/>
</dbReference>
<comment type="caution">
    <text evidence="1">The sequence shown here is derived from an EMBL/GenBank/DDBJ whole genome shotgun (WGS) entry which is preliminary data.</text>
</comment>
<evidence type="ECO:0000313" key="1">
    <source>
        <dbReference type="EMBL" id="CDH00005.1"/>
    </source>
</evidence>
<sequence>MAEHQKRQLMGIAREKIAPLQDAVDLNIATNTEKSALTEWRKCRVLLNRVDCTTAPNIQWPEQQSVIRRIGS</sequence>
<protein>
    <submittedName>
        <fullName evidence="1">Putative tail fiber chaperone Rac prophage</fullName>
    </submittedName>
</protein>
<dbReference type="InterPro" id="IPR051220">
    <property type="entry name" value="TFA_Chaperone"/>
</dbReference>
<dbReference type="HOGENOM" id="CLU_094206_7_0_6"/>
<name>A0A077NMB7_XENBV</name>
<organism evidence="1 2">
    <name type="scientific">Xenorhabdus bovienii str. feltiae Moldova</name>
    <dbReference type="NCBI Taxonomy" id="1398200"/>
    <lineage>
        <taxon>Bacteria</taxon>
        <taxon>Pseudomonadati</taxon>
        <taxon>Pseudomonadota</taxon>
        <taxon>Gammaproteobacteria</taxon>
        <taxon>Enterobacterales</taxon>
        <taxon>Morganellaceae</taxon>
        <taxon>Xenorhabdus</taxon>
    </lineage>
</organism>
<dbReference type="EMBL" id="CBSV010000033">
    <property type="protein sequence ID" value="CDH00005.1"/>
    <property type="molecule type" value="Genomic_DNA"/>
</dbReference>
<proteinExistence type="predicted"/>
<evidence type="ECO:0000313" key="2">
    <source>
        <dbReference type="Proteomes" id="UP000028487"/>
    </source>
</evidence>
<dbReference type="AlphaFoldDB" id="A0A077NMB7"/>
<dbReference type="PANTHER" id="PTHR34413:SF2">
    <property type="entry name" value="PROPHAGE TAIL FIBER ASSEMBLY PROTEIN HOMOLOG TFAE-RELATED"/>
    <property type="match status" value="1"/>
</dbReference>